<evidence type="ECO:0000256" key="10">
    <source>
        <dbReference type="ARBA" id="ARBA00022827"/>
    </source>
</evidence>
<evidence type="ECO:0000256" key="13">
    <source>
        <dbReference type="ARBA" id="ARBA00022984"/>
    </source>
</evidence>
<dbReference type="SUPFAM" id="SSF56176">
    <property type="entry name" value="FAD-binding/transporter-associated domain-like"/>
    <property type="match status" value="1"/>
</dbReference>
<dbReference type="InterPro" id="IPR016166">
    <property type="entry name" value="FAD-bd_PCMH"/>
</dbReference>
<dbReference type="NCBIfam" id="NF000755">
    <property type="entry name" value="PRK00046.1"/>
    <property type="match status" value="1"/>
</dbReference>
<evidence type="ECO:0000256" key="14">
    <source>
        <dbReference type="ARBA" id="ARBA00023002"/>
    </source>
</evidence>
<dbReference type="NCBIfam" id="TIGR00179">
    <property type="entry name" value="murB"/>
    <property type="match status" value="1"/>
</dbReference>
<evidence type="ECO:0000256" key="2">
    <source>
        <dbReference type="ARBA" id="ARBA00003921"/>
    </source>
</evidence>
<keyword evidence="14 19" id="KW-0560">Oxidoreductase</keyword>
<dbReference type="SUPFAM" id="SSF56194">
    <property type="entry name" value="Uridine diphospho-N-Acetylenolpyruvylglucosamine reductase, MurB, C-terminal domain"/>
    <property type="match status" value="1"/>
</dbReference>
<keyword evidence="8 19" id="KW-0132">Cell division</keyword>
<comment type="subcellular location">
    <subcellularLocation>
        <location evidence="3 19">Cytoplasm</location>
    </subcellularLocation>
</comment>
<dbReference type="Proteomes" id="UP000604473">
    <property type="component" value="Unassembled WGS sequence"/>
</dbReference>
<evidence type="ECO:0000256" key="15">
    <source>
        <dbReference type="ARBA" id="ARBA00023306"/>
    </source>
</evidence>
<dbReference type="InterPro" id="IPR011601">
    <property type="entry name" value="MurB_C"/>
</dbReference>
<evidence type="ECO:0000256" key="7">
    <source>
        <dbReference type="ARBA" id="ARBA00022490"/>
    </source>
</evidence>
<keyword evidence="16 19" id="KW-0961">Cell wall biogenesis/degradation</keyword>
<protein>
    <recommendedName>
        <fullName evidence="6 19">UDP-N-acetylenolpyruvoylglucosamine reductase</fullName>
        <ecNumber evidence="5 19">1.3.1.98</ecNumber>
    </recommendedName>
    <alternativeName>
        <fullName evidence="17 19">UDP-N-acetylmuramate dehydrogenase</fullName>
    </alternativeName>
</protein>
<evidence type="ECO:0000256" key="3">
    <source>
        <dbReference type="ARBA" id="ARBA00004496"/>
    </source>
</evidence>
<dbReference type="EC" id="1.3.1.98" evidence="5 19"/>
<dbReference type="RefSeq" id="WP_202250737.1">
    <property type="nucleotide sequence ID" value="NZ_JAESJJ010000056.1"/>
</dbReference>
<reference evidence="21 22" key="1">
    <citation type="submission" date="2021-01" db="EMBL/GenBank/DDBJ databases">
        <title>Draft genomes of Rhodovulum sulfidophilum.</title>
        <authorList>
            <person name="Guzman M.S."/>
        </authorList>
    </citation>
    <scope>NUCLEOTIDE SEQUENCE [LARGE SCALE GENOMIC DNA]</scope>
    <source>
        <strain evidence="21 22">AB35</strain>
    </source>
</reference>
<dbReference type="InterPro" id="IPR016169">
    <property type="entry name" value="FAD-bd_PCMH_sub2"/>
</dbReference>
<dbReference type="InterPro" id="IPR036635">
    <property type="entry name" value="MurB_C_sf"/>
</dbReference>
<keyword evidence="7 19" id="KW-0963">Cytoplasm</keyword>
<evidence type="ECO:0000256" key="1">
    <source>
        <dbReference type="ARBA" id="ARBA00001974"/>
    </source>
</evidence>
<keyword evidence="9 19" id="KW-0285">Flavoprotein</keyword>
<dbReference type="Pfam" id="PF02873">
    <property type="entry name" value="MurB_C"/>
    <property type="match status" value="1"/>
</dbReference>
<keyword evidence="15 19" id="KW-0131">Cell cycle</keyword>
<dbReference type="Pfam" id="PF01565">
    <property type="entry name" value="FAD_binding_4"/>
    <property type="match status" value="1"/>
</dbReference>
<feature type="active site" evidence="19">
    <location>
        <position position="332"/>
    </location>
</feature>
<comment type="function">
    <text evidence="2 19">Cell wall formation.</text>
</comment>
<keyword evidence="11 19" id="KW-0521">NADP</keyword>
<dbReference type="Gene3D" id="3.30.43.10">
    <property type="entry name" value="Uridine Diphospho-n-acetylenolpyruvylglucosamine Reductase, domain 2"/>
    <property type="match status" value="1"/>
</dbReference>
<evidence type="ECO:0000256" key="16">
    <source>
        <dbReference type="ARBA" id="ARBA00023316"/>
    </source>
</evidence>
<evidence type="ECO:0000256" key="11">
    <source>
        <dbReference type="ARBA" id="ARBA00022857"/>
    </source>
</evidence>
<gene>
    <name evidence="19 21" type="primary">murB</name>
    <name evidence="21" type="ORF">JMM60_21130</name>
</gene>
<dbReference type="EMBL" id="JAESJJ010000056">
    <property type="protein sequence ID" value="MBL3611227.1"/>
    <property type="molecule type" value="Genomic_DNA"/>
</dbReference>
<keyword evidence="10 19" id="KW-0274">FAD</keyword>
<sequence length="338" mass="35168">MRAPHAPLVPQFDLSGRNTLGLRSRASYGGVLADEGEMIAAAQFADRMGLPFHLLGGGSNCLLAEEIDAVVGIAGARGRRLQRVGGGVRVTARAGETWDDIVRWTVGQGFGGLENLAGIPGTAGAAPIQNIGAFGVELSDVAESVDVIDTADWTQRRLAAAECGFGYRHSRFKEDPGRFLVTGITLYLPAAWRPVLSHEGLSRGGLSGGASLTGAAQVMGAVLARRGARLPDWRLTGNAGSFFHNPVVPVAAAARIRDVCGHPAPGGVKLPAGKLLDLCGFRGLRRGGAAFSEINALILVNAGGATLRDVDALAARAQDAVRLRFGVDLVQEPSRVGD</sequence>
<dbReference type="PANTHER" id="PTHR21071">
    <property type="entry name" value="UDP-N-ACETYLENOLPYRUVOYLGLUCOSAMINE REDUCTASE"/>
    <property type="match status" value="1"/>
</dbReference>
<dbReference type="InterPro" id="IPR003170">
    <property type="entry name" value="MurB"/>
</dbReference>
<dbReference type="PROSITE" id="PS51387">
    <property type="entry name" value="FAD_PCMH"/>
    <property type="match status" value="1"/>
</dbReference>
<dbReference type="InterPro" id="IPR006094">
    <property type="entry name" value="Oxid_FAD_bind_N"/>
</dbReference>
<comment type="caution">
    <text evidence="21">The sequence shown here is derived from an EMBL/GenBank/DDBJ whole genome shotgun (WGS) entry which is preliminary data.</text>
</comment>
<evidence type="ECO:0000256" key="12">
    <source>
        <dbReference type="ARBA" id="ARBA00022960"/>
    </source>
</evidence>
<comment type="pathway">
    <text evidence="4 19">Cell wall biogenesis; peptidoglycan biosynthesis.</text>
</comment>
<evidence type="ECO:0000256" key="4">
    <source>
        <dbReference type="ARBA" id="ARBA00004752"/>
    </source>
</evidence>
<evidence type="ECO:0000256" key="8">
    <source>
        <dbReference type="ARBA" id="ARBA00022618"/>
    </source>
</evidence>
<keyword evidence="22" id="KW-1185">Reference proteome</keyword>
<feature type="domain" description="FAD-binding PCMH-type" evidence="20">
    <location>
        <begin position="20"/>
        <end position="191"/>
    </location>
</feature>
<dbReference type="Gene3D" id="3.30.465.10">
    <property type="match status" value="1"/>
</dbReference>
<evidence type="ECO:0000256" key="18">
    <source>
        <dbReference type="ARBA" id="ARBA00048914"/>
    </source>
</evidence>
<evidence type="ECO:0000256" key="9">
    <source>
        <dbReference type="ARBA" id="ARBA00022630"/>
    </source>
</evidence>
<evidence type="ECO:0000313" key="22">
    <source>
        <dbReference type="Proteomes" id="UP000604473"/>
    </source>
</evidence>
<comment type="cofactor">
    <cofactor evidence="1 19">
        <name>FAD</name>
        <dbReference type="ChEBI" id="CHEBI:57692"/>
    </cofactor>
</comment>
<organism evidence="21 22">
    <name type="scientific">Rhodovulum sulfidophilum</name>
    <name type="common">Rhodobacter sulfidophilus</name>
    <dbReference type="NCBI Taxonomy" id="35806"/>
    <lineage>
        <taxon>Bacteria</taxon>
        <taxon>Pseudomonadati</taxon>
        <taxon>Pseudomonadota</taxon>
        <taxon>Alphaproteobacteria</taxon>
        <taxon>Rhodobacterales</taxon>
        <taxon>Paracoccaceae</taxon>
        <taxon>Rhodovulum</taxon>
    </lineage>
</organism>
<proteinExistence type="inferred from homology"/>
<dbReference type="HAMAP" id="MF_00037">
    <property type="entry name" value="MurB"/>
    <property type="match status" value="1"/>
</dbReference>
<dbReference type="PANTHER" id="PTHR21071:SF4">
    <property type="entry name" value="UDP-N-ACETYLENOLPYRUVOYLGLUCOSAMINE REDUCTASE"/>
    <property type="match status" value="1"/>
</dbReference>
<evidence type="ECO:0000256" key="6">
    <source>
        <dbReference type="ARBA" id="ARBA00015188"/>
    </source>
</evidence>
<evidence type="ECO:0000256" key="19">
    <source>
        <dbReference type="HAMAP-Rule" id="MF_00037"/>
    </source>
</evidence>
<keyword evidence="13 19" id="KW-0573">Peptidoglycan synthesis</keyword>
<name>A0ABS1S0B6_RHOSU</name>
<evidence type="ECO:0000256" key="17">
    <source>
        <dbReference type="ARBA" id="ARBA00031026"/>
    </source>
</evidence>
<dbReference type="InterPro" id="IPR016167">
    <property type="entry name" value="FAD-bd_PCMH_sub1"/>
</dbReference>
<evidence type="ECO:0000256" key="5">
    <source>
        <dbReference type="ARBA" id="ARBA00012518"/>
    </source>
</evidence>
<evidence type="ECO:0000259" key="20">
    <source>
        <dbReference type="PROSITE" id="PS51387"/>
    </source>
</evidence>
<evidence type="ECO:0000313" key="21">
    <source>
        <dbReference type="EMBL" id="MBL3611227.1"/>
    </source>
</evidence>
<feature type="active site" evidence="19">
    <location>
        <position position="168"/>
    </location>
</feature>
<comment type="similarity">
    <text evidence="19">Belongs to the MurB family.</text>
</comment>
<dbReference type="GO" id="GO:0008762">
    <property type="term" value="F:UDP-N-acetylmuramate dehydrogenase activity"/>
    <property type="evidence" value="ECO:0007669"/>
    <property type="project" value="UniProtKB-EC"/>
</dbReference>
<feature type="active site" description="Proton donor" evidence="19">
    <location>
        <position position="241"/>
    </location>
</feature>
<comment type="catalytic activity">
    <reaction evidence="18 19">
        <text>UDP-N-acetyl-alpha-D-muramate + NADP(+) = UDP-N-acetyl-3-O-(1-carboxyvinyl)-alpha-D-glucosamine + NADPH + H(+)</text>
        <dbReference type="Rhea" id="RHEA:12248"/>
        <dbReference type="ChEBI" id="CHEBI:15378"/>
        <dbReference type="ChEBI" id="CHEBI:57783"/>
        <dbReference type="ChEBI" id="CHEBI:58349"/>
        <dbReference type="ChEBI" id="CHEBI:68483"/>
        <dbReference type="ChEBI" id="CHEBI:70757"/>
        <dbReference type="EC" id="1.3.1.98"/>
    </reaction>
</comment>
<keyword evidence="12 19" id="KW-0133">Cell shape</keyword>
<accession>A0ABS1S0B6</accession>
<dbReference type="Gene3D" id="3.90.78.10">
    <property type="entry name" value="UDP-N-acetylenolpyruvoylglucosamine reductase, C-terminal domain"/>
    <property type="match status" value="1"/>
</dbReference>
<dbReference type="InterPro" id="IPR036318">
    <property type="entry name" value="FAD-bd_PCMH-like_sf"/>
</dbReference>